<gene>
    <name evidence="8" type="ORF">SteCoe_26746</name>
</gene>
<evidence type="ECO:0000256" key="5">
    <source>
        <dbReference type="ARBA" id="ARBA00022927"/>
    </source>
</evidence>
<dbReference type="SUPFAM" id="SSF46785">
    <property type="entry name" value="Winged helix' DNA-binding domain"/>
    <property type="match status" value="2"/>
</dbReference>
<dbReference type="InterPro" id="IPR011993">
    <property type="entry name" value="PH-like_dom_sf"/>
</dbReference>
<keyword evidence="6" id="KW-0967">Endosome</keyword>
<dbReference type="Pfam" id="PF04157">
    <property type="entry name" value="EAP30"/>
    <property type="match status" value="1"/>
</dbReference>
<dbReference type="GO" id="GO:0031902">
    <property type="term" value="C:late endosome membrane"/>
    <property type="evidence" value="ECO:0007669"/>
    <property type="project" value="UniProtKB-UniRule"/>
</dbReference>
<dbReference type="GO" id="GO:0043328">
    <property type="term" value="P:protein transport to vacuole involved in ubiquitin-dependent protein catabolic process via the multivesicular body sorting pathway"/>
    <property type="evidence" value="ECO:0007669"/>
    <property type="project" value="UniProtKB-UniRule"/>
</dbReference>
<dbReference type="PANTHER" id="PTHR13128:SF12">
    <property type="entry name" value="VACUOLAR PROTEIN-SORTING-ASSOCIATED PROTEIN 36"/>
    <property type="match status" value="1"/>
</dbReference>
<dbReference type="InterPro" id="IPR037855">
    <property type="entry name" value="Vps36"/>
</dbReference>
<dbReference type="GO" id="GO:0000814">
    <property type="term" value="C:ESCRT II complex"/>
    <property type="evidence" value="ECO:0007669"/>
    <property type="project" value="UniProtKB-UniRule"/>
</dbReference>
<dbReference type="InterPro" id="IPR040608">
    <property type="entry name" value="Snf8/Vps36"/>
</dbReference>
<dbReference type="PANTHER" id="PTHR13128">
    <property type="entry name" value="VACUOLAR PROTEIN-SORTING-ASSOCIATED PROTEIN 36"/>
    <property type="match status" value="1"/>
</dbReference>
<dbReference type="EMBL" id="MPUH01000757">
    <property type="protein sequence ID" value="OMJ74357.1"/>
    <property type="molecule type" value="Genomic_DNA"/>
</dbReference>
<dbReference type="Gene3D" id="2.30.29.30">
    <property type="entry name" value="Pleckstrin-homology domain (PH domain)/Phosphotyrosine-binding domain (PTB)"/>
    <property type="match status" value="1"/>
</dbReference>
<dbReference type="PROSITE" id="PS51495">
    <property type="entry name" value="GLUE"/>
    <property type="match status" value="1"/>
</dbReference>
<evidence type="ECO:0000256" key="4">
    <source>
        <dbReference type="ARBA" id="ARBA00022490"/>
    </source>
</evidence>
<comment type="similarity">
    <text evidence="1 6">Belongs to the VPS36 family.</text>
</comment>
<comment type="caution">
    <text evidence="8">The sequence shown here is derived from an EMBL/GenBank/DDBJ whole genome shotgun (WGS) entry which is preliminary data.</text>
</comment>
<dbReference type="InterPro" id="IPR036390">
    <property type="entry name" value="WH_DNA-bd_sf"/>
</dbReference>
<organism evidence="8 9">
    <name type="scientific">Stentor coeruleus</name>
    <dbReference type="NCBI Taxonomy" id="5963"/>
    <lineage>
        <taxon>Eukaryota</taxon>
        <taxon>Sar</taxon>
        <taxon>Alveolata</taxon>
        <taxon>Ciliophora</taxon>
        <taxon>Postciliodesmatophora</taxon>
        <taxon>Heterotrichea</taxon>
        <taxon>Heterotrichida</taxon>
        <taxon>Stentoridae</taxon>
        <taxon>Stentor</taxon>
    </lineage>
</organism>
<evidence type="ECO:0000256" key="2">
    <source>
        <dbReference type="ARBA" id="ARBA00017953"/>
    </source>
</evidence>
<keyword evidence="3 6" id="KW-0813">Transport</keyword>
<keyword evidence="5 6" id="KW-0653">Protein transport</keyword>
<evidence type="ECO:0000313" key="8">
    <source>
        <dbReference type="EMBL" id="OMJ74357.1"/>
    </source>
</evidence>
<evidence type="ECO:0000256" key="1">
    <source>
        <dbReference type="ARBA" id="ARBA00009697"/>
    </source>
</evidence>
<dbReference type="AlphaFoldDB" id="A0A1R2BC59"/>
<evidence type="ECO:0000256" key="6">
    <source>
        <dbReference type="RuleBase" id="RU367095"/>
    </source>
</evidence>
<dbReference type="OrthoDB" id="449550at2759"/>
<dbReference type="InterPro" id="IPR021648">
    <property type="entry name" value="GLUE_dom"/>
</dbReference>
<comment type="subunit">
    <text evidence="6">Component of the endosomal sorting complex required for transport II (ESCRT-II).</text>
</comment>
<keyword evidence="9" id="KW-1185">Reference proteome</keyword>
<evidence type="ECO:0000256" key="3">
    <source>
        <dbReference type="ARBA" id="ARBA00022448"/>
    </source>
</evidence>
<dbReference type="GO" id="GO:0032266">
    <property type="term" value="F:phosphatidylinositol-3-phosphate binding"/>
    <property type="evidence" value="ECO:0007669"/>
    <property type="project" value="UniProtKB-UniRule"/>
</dbReference>
<name>A0A1R2BC59_9CILI</name>
<reference evidence="8 9" key="1">
    <citation type="submission" date="2016-11" db="EMBL/GenBank/DDBJ databases">
        <title>The macronuclear genome of Stentor coeruleus: a giant cell with tiny introns.</title>
        <authorList>
            <person name="Slabodnick M."/>
            <person name="Ruby J.G."/>
            <person name="Reiff S.B."/>
            <person name="Swart E.C."/>
            <person name="Gosai S."/>
            <person name="Prabakaran S."/>
            <person name="Witkowska E."/>
            <person name="Larue G.E."/>
            <person name="Fisher S."/>
            <person name="Freeman R.M."/>
            <person name="Gunawardena J."/>
            <person name="Chu W."/>
            <person name="Stover N.A."/>
            <person name="Gregory B.D."/>
            <person name="Nowacki M."/>
            <person name="Derisi J."/>
            <person name="Roy S.W."/>
            <person name="Marshall W.F."/>
            <person name="Sood P."/>
        </authorList>
    </citation>
    <scope>NUCLEOTIDE SEQUENCE [LARGE SCALE GENOMIC DNA]</scope>
    <source>
        <strain evidence="8">WM001</strain>
    </source>
</reference>
<dbReference type="Gene3D" id="1.10.10.10">
    <property type="entry name" value="Winged helix-like DNA-binding domain superfamily/Winged helix DNA-binding domain"/>
    <property type="match status" value="2"/>
</dbReference>
<protein>
    <recommendedName>
        <fullName evidence="2 6">Vacuolar protein-sorting-associated protein 36</fullName>
    </recommendedName>
    <alternativeName>
        <fullName evidence="6">ESCRT-II complex subunit VPS36</fullName>
    </alternativeName>
</protein>
<sequence>MEVKLTESSRPVLIPNEVIIKEQSKVEVLFEYFLCSDSKQGEYYCYLTSHRLVCVSKKNFAIPLAYIEGQKAAGGFLRTHRIEFNVRIKALPQYLHEYMPQALMPSMISMKFTVGGRDEFLTQIDTACRAESWNKPIIVEQKQIKVEGYGIGGIKQALKEDTHDRNQTLSAGFKDLKSLSDKSRELKNLASKLKQMDESKDPELQEIKATMASMGFTSGVTKETAGKNYIPQLARELCDFIKEPLQNNGGLLPLLDAYCIYNRARGGSVISPSDMAQACELFESLSLPIKIRVLAGGTKALSLGGQAVENLTRSLIEKIREVGHLSSKEAAEIFKISTTIALECLLLGENQGQLCRDQGLQGLHFYYNLFLRN</sequence>
<feature type="domain" description="GLUE N-terminal" evidence="7">
    <location>
        <begin position="3"/>
        <end position="140"/>
    </location>
</feature>
<comment type="function">
    <text evidence="6">Component of the ESCRT-II complex (endosomal sorting complex required for transport II), which is required for multivesicular body (MVB) formation and sorting of endosomal cargo proteins into MVBs.</text>
</comment>
<dbReference type="SUPFAM" id="SSF50729">
    <property type="entry name" value="PH domain-like"/>
    <property type="match status" value="1"/>
</dbReference>
<dbReference type="Proteomes" id="UP000187209">
    <property type="component" value="Unassembled WGS sequence"/>
</dbReference>
<evidence type="ECO:0000259" key="7">
    <source>
        <dbReference type="PROSITE" id="PS51495"/>
    </source>
</evidence>
<dbReference type="Gene3D" id="6.10.140.260">
    <property type="match status" value="1"/>
</dbReference>
<dbReference type="GO" id="GO:0043130">
    <property type="term" value="F:ubiquitin binding"/>
    <property type="evidence" value="ECO:0007669"/>
    <property type="project" value="UniProtKB-UniRule"/>
</dbReference>
<evidence type="ECO:0000313" key="9">
    <source>
        <dbReference type="Proteomes" id="UP000187209"/>
    </source>
</evidence>
<accession>A0A1R2BC59</accession>
<keyword evidence="4 6" id="KW-0963">Cytoplasm</keyword>
<comment type="subcellular location">
    <subcellularLocation>
        <location evidence="6">Cytoplasm</location>
    </subcellularLocation>
    <subcellularLocation>
        <location evidence="6">Endosome</location>
    </subcellularLocation>
</comment>
<dbReference type="InterPro" id="IPR036388">
    <property type="entry name" value="WH-like_DNA-bd_sf"/>
</dbReference>
<dbReference type="FunFam" id="1.10.10.10:FF:000416">
    <property type="entry name" value="Vacuolar protein-sorting-associated protein 36"/>
    <property type="match status" value="1"/>
</dbReference>
<proteinExistence type="inferred from homology"/>